<dbReference type="PANTHER" id="PTHR33223:SF3">
    <property type="match status" value="1"/>
</dbReference>
<dbReference type="OrthoDB" id="1689420at2759"/>
<name>A0A371E4U6_MUCPR</name>
<feature type="non-terminal residue" evidence="2">
    <location>
        <position position="1"/>
    </location>
</feature>
<accession>A0A371E4U6</accession>
<sequence>MVFPFSLDGSVKDWLYLQPGDMKHTFLEKFFLASRTTAIRKVICGIWQHTRETLHEYWERFNCLCATCSHHQMNEKLSIQYFYEGLMLMDPSMIDAASGGALMGKTPATTRHLILNMENNTQ</sequence>
<dbReference type="Proteomes" id="UP000257109">
    <property type="component" value="Unassembled WGS sequence"/>
</dbReference>
<organism evidence="2 3">
    <name type="scientific">Mucuna pruriens</name>
    <name type="common">Velvet bean</name>
    <name type="synonym">Dolichos pruriens</name>
    <dbReference type="NCBI Taxonomy" id="157652"/>
    <lineage>
        <taxon>Eukaryota</taxon>
        <taxon>Viridiplantae</taxon>
        <taxon>Streptophyta</taxon>
        <taxon>Embryophyta</taxon>
        <taxon>Tracheophyta</taxon>
        <taxon>Spermatophyta</taxon>
        <taxon>Magnoliopsida</taxon>
        <taxon>eudicotyledons</taxon>
        <taxon>Gunneridae</taxon>
        <taxon>Pentapetalae</taxon>
        <taxon>rosids</taxon>
        <taxon>fabids</taxon>
        <taxon>Fabales</taxon>
        <taxon>Fabaceae</taxon>
        <taxon>Papilionoideae</taxon>
        <taxon>50 kb inversion clade</taxon>
        <taxon>NPAAA clade</taxon>
        <taxon>indigoferoid/millettioid clade</taxon>
        <taxon>Phaseoleae</taxon>
        <taxon>Mucuna</taxon>
    </lineage>
</organism>
<dbReference type="Pfam" id="PF03732">
    <property type="entry name" value="Retrotrans_gag"/>
    <property type="match status" value="1"/>
</dbReference>
<reference evidence="2" key="1">
    <citation type="submission" date="2018-05" db="EMBL/GenBank/DDBJ databases">
        <title>Draft genome of Mucuna pruriens seed.</title>
        <authorList>
            <person name="Nnadi N.E."/>
            <person name="Vos R."/>
            <person name="Hasami M.H."/>
            <person name="Devisetty U.K."/>
            <person name="Aguiy J.C."/>
        </authorList>
    </citation>
    <scope>NUCLEOTIDE SEQUENCE [LARGE SCALE GENOMIC DNA]</scope>
    <source>
        <strain evidence="2">JCA_2017</strain>
    </source>
</reference>
<comment type="caution">
    <text evidence="2">The sequence shown here is derived from an EMBL/GenBank/DDBJ whole genome shotgun (WGS) entry which is preliminary data.</text>
</comment>
<proteinExistence type="predicted"/>
<evidence type="ECO:0000313" key="3">
    <source>
        <dbReference type="Proteomes" id="UP000257109"/>
    </source>
</evidence>
<dbReference type="AlphaFoldDB" id="A0A371E4U6"/>
<evidence type="ECO:0000313" key="2">
    <source>
        <dbReference type="EMBL" id="RDX61050.1"/>
    </source>
</evidence>
<dbReference type="EMBL" id="QJKJ01016385">
    <property type="protein sequence ID" value="RDX61050.1"/>
    <property type="molecule type" value="Genomic_DNA"/>
</dbReference>
<feature type="domain" description="Retrotransposon gag" evidence="1">
    <location>
        <begin position="21"/>
        <end position="86"/>
    </location>
</feature>
<evidence type="ECO:0000259" key="1">
    <source>
        <dbReference type="Pfam" id="PF03732"/>
    </source>
</evidence>
<dbReference type="PANTHER" id="PTHR33223">
    <property type="entry name" value="CCHC-TYPE DOMAIN-CONTAINING PROTEIN"/>
    <property type="match status" value="1"/>
</dbReference>
<dbReference type="InterPro" id="IPR005162">
    <property type="entry name" value="Retrotrans_gag_dom"/>
</dbReference>
<protein>
    <recommendedName>
        <fullName evidence="1">Retrotransposon gag domain-containing protein</fullName>
    </recommendedName>
</protein>
<keyword evidence="3" id="KW-1185">Reference proteome</keyword>
<gene>
    <name evidence="2" type="ORF">CR513_60754</name>
</gene>